<keyword evidence="4" id="KW-0812">Transmembrane</keyword>
<dbReference type="SMART" id="SM00563">
    <property type="entry name" value="PlsC"/>
    <property type="match status" value="1"/>
</dbReference>
<dbReference type="Pfam" id="PF01553">
    <property type="entry name" value="Acyltransferase"/>
    <property type="match status" value="1"/>
</dbReference>
<keyword evidence="4" id="KW-1133">Transmembrane helix</keyword>
<dbReference type="SUPFAM" id="SSF69593">
    <property type="entry name" value="Glycerol-3-phosphate (1)-acyltransferase"/>
    <property type="match status" value="1"/>
</dbReference>
<protein>
    <submittedName>
        <fullName evidence="6">Phospholipid and glycerol acyltransferase (From 'motifs_6.msf')</fullName>
    </submittedName>
</protein>
<sequence length="236" mass="26850">MIIVIRSLIFYVGMWLFTIPFTFVALCTFCLSPINRNKFISLWAKFMLKWLQVTCNLTFTVSGIENIPSSPCIIFSKHQSAWETLALQKIFPPQVWVLKRELLWLPFFGWGLAMTSPIAIDRGAGRKSLDQILTQGIDRIKKGFFVVIFPEGTRSKPLESGKYHIGGAWLATQSRLDVIPVAHNAGFYWPKNSFIKKPGEIKVIIGKSIKSKDLKSDQLNGLAKNWIEETMLKINV</sequence>
<dbReference type="PANTHER" id="PTHR10434:SF40">
    <property type="entry name" value="1-ACYL-SN-GLYCEROL-3-PHOSPHATE ACYLTRANSFERASE"/>
    <property type="match status" value="1"/>
</dbReference>
<keyword evidence="7" id="KW-1185">Reference proteome</keyword>
<keyword evidence="3 6" id="KW-0012">Acyltransferase</keyword>
<feature type="domain" description="Phospholipid/glycerol acyltransferase" evidence="5">
    <location>
        <begin position="72"/>
        <end position="186"/>
    </location>
</feature>
<evidence type="ECO:0000256" key="2">
    <source>
        <dbReference type="ARBA" id="ARBA00022679"/>
    </source>
</evidence>
<evidence type="ECO:0000256" key="3">
    <source>
        <dbReference type="ARBA" id="ARBA00023315"/>
    </source>
</evidence>
<dbReference type="GO" id="GO:0003841">
    <property type="term" value="F:1-acylglycerol-3-phosphate O-acyltransferase activity"/>
    <property type="evidence" value="ECO:0007669"/>
    <property type="project" value="TreeGrafter"/>
</dbReference>
<gene>
    <name evidence="6" type="ORF">MB2181_02510</name>
</gene>
<feature type="transmembrane region" description="Helical" evidence="4">
    <location>
        <begin position="12"/>
        <end position="34"/>
    </location>
</feature>
<name>A0P5U9_9PROT</name>
<comment type="caution">
    <text evidence="6">The sequence shown here is derived from an EMBL/GenBank/DDBJ whole genome shotgun (WGS) entry which is preliminary data.</text>
</comment>
<keyword evidence="2 6" id="KW-0808">Transferase</keyword>
<dbReference type="EMBL" id="AAUX01000001">
    <property type="protein sequence ID" value="EAV46909.1"/>
    <property type="molecule type" value="Genomic_DNA"/>
</dbReference>
<keyword evidence="4" id="KW-0472">Membrane</keyword>
<dbReference type="GO" id="GO:0006654">
    <property type="term" value="P:phosphatidic acid biosynthetic process"/>
    <property type="evidence" value="ECO:0007669"/>
    <property type="project" value="TreeGrafter"/>
</dbReference>
<accession>A0P5U9</accession>
<evidence type="ECO:0000259" key="5">
    <source>
        <dbReference type="SMART" id="SM00563"/>
    </source>
</evidence>
<dbReference type="PANTHER" id="PTHR10434">
    <property type="entry name" value="1-ACYL-SN-GLYCEROL-3-PHOSPHATE ACYLTRANSFERASE"/>
    <property type="match status" value="1"/>
</dbReference>
<evidence type="ECO:0000256" key="4">
    <source>
        <dbReference type="SAM" id="Phobius"/>
    </source>
</evidence>
<evidence type="ECO:0000313" key="6">
    <source>
        <dbReference type="EMBL" id="EAV46909.1"/>
    </source>
</evidence>
<dbReference type="AlphaFoldDB" id="A0P5U9"/>
<evidence type="ECO:0000313" key="7">
    <source>
        <dbReference type="Proteomes" id="UP000054262"/>
    </source>
</evidence>
<evidence type="ECO:0000256" key="1">
    <source>
        <dbReference type="ARBA" id="ARBA00005189"/>
    </source>
</evidence>
<reference evidence="6 7" key="1">
    <citation type="submission" date="2006-11" db="EMBL/GenBank/DDBJ databases">
        <authorList>
            <person name="Giovannoni S."/>
            <person name="Vergin K."/>
            <person name="Ferriera S."/>
            <person name="Johnson J."/>
            <person name="Kravitz S."/>
            <person name="Beeson K."/>
            <person name="Sutton G."/>
            <person name="Rogers Y.-H."/>
            <person name="Friedman R."/>
            <person name="Frazier M."/>
            <person name="Venter J.C."/>
        </authorList>
    </citation>
    <scope>NUCLEOTIDE SEQUENCE [LARGE SCALE GENOMIC DNA]</scope>
    <source>
        <strain evidence="6 7">HTCC2181</strain>
    </source>
</reference>
<dbReference type="InterPro" id="IPR002123">
    <property type="entry name" value="Plipid/glycerol_acylTrfase"/>
</dbReference>
<organism evidence="6 7">
    <name type="scientific">Methylophilales bacterium HTCC2181</name>
    <dbReference type="NCBI Taxonomy" id="383631"/>
    <lineage>
        <taxon>Bacteria</taxon>
        <taxon>Pseudomonadati</taxon>
        <taxon>Pseudomonadota</taxon>
        <taxon>Betaproteobacteria</taxon>
        <taxon>Nitrosomonadales</taxon>
        <taxon>OM43 clade</taxon>
    </lineage>
</organism>
<comment type="pathway">
    <text evidence="1">Lipid metabolism.</text>
</comment>
<dbReference type="Proteomes" id="UP000054262">
    <property type="component" value="Unassembled WGS sequence"/>
</dbReference>
<proteinExistence type="predicted"/>
<dbReference type="CDD" id="cd07989">
    <property type="entry name" value="LPLAT_AGPAT-like"/>
    <property type="match status" value="1"/>
</dbReference>